<accession>A0AA88XHP7</accession>
<organism evidence="11 12">
    <name type="scientific">Escallonia herrerae</name>
    <dbReference type="NCBI Taxonomy" id="1293975"/>
    <lineage>
        <taxon>Eukaryota</taxon>
        <taxon>Viridiplantae</taxon>
        <taxon>Streptophyta</taxon>
        <taxon>Embryophyta</taxon>
        <taxon>Tracheophyta</taxon>
        <taxon>Spermatophyta</taxon>
        <taxon>Magnoliopsida</taxon>
        <taxon>eudicotyledons</taxon>
        <taxon>Gunneridae</taxon>
        <taxon>Pentapetalae</taxon>
        <taxon>asterids</taxon>
        <taxon>campanulids</taxon>
        <taxon>Escalloniales</taxon>
        <taxon>Escalloniaceae</taxon>
        <taxon>Escallonia</taxon>
    </lineage>
</organism>
<feature type="domain" description="Homeobox" evidence="10">
    <location>
        <begin position="593"/>
        <end position="656"/>
    </location>
</feature>
<protein>
    <recommendedName>
        <fullName evidence="10">Homeobox domain-containing protein</fullName>
    </recommendedName>
</protein>
<comment type="similarity">
    <text evidence="2">Belongs to the TALE/BELL homeobox family.</text>
</comment>
<dbReference type="InterPro" id="IPR008422">
    <property type="entry name" value="KN_HD"/>
</dbReference>
<dbReference type="PANTHER" id="PTHR11850">
    <property type="entry name" value="HOMEOBOX PROTEIN TRANSCRIPTION FACTORS"/>
    <property type="match status" value="1"/>
</dbReference>
<evidence type="ECO:0000256" key="2">
    <source>
        <dbReference type="ARBA" id="ARBA00006454"/>
    </source>
</evidence>
<name>A0AA88XHP7_9ASTE</name>
<dbReference type="EMBL" id="JAVXUP010000018">
    <property type="protein sequence ID" value="KAK3042550.1"/>
    <property type="molecule type" value="Genomic_DNA"/>
</dbReference>
<gene>
    <name evidence="11" type="ORF">RJ639_001544</name>
</gene>
<evidence type="ECO:0000256" key="6">
    <source>
        <dbReference type="ARBA" id="ARBA00023163"/>
    </source>
</evidence>
<keyword evidence="12" id="KW-1185">Reference proteome</keyword>
<dbReference type="Gene3D" id="1.10.10.60">
    <property type="entry name" value="Homeodomain-like"/>
    <property type="match status" value="1"/>
</dbReference>
<evidence type="ECO:0000313" key="12">
    <source>
        <dbReference type="Proteomes" id="UP001188597"/>
    </source>
</evidence>
<dbReference type="InterPro" id="IPR009057">
    <property type="entry name" value="Homeodomain-like_sf"/>
</dbReference>
<evidence type="ECO:0000256" key="9">
    <source>
        <dbReference type="SAM" id="MobiDB-lite"/>
    </source>
</evidence>
<keyword evidence="4 8" id="KW-0238">DNA-binding</keyword>
<reference evidence="11" key="1">
    <citation type="submission" date="2022-12" db="EMBL/GenBank/DDBJ databases">
        <title>Draft genome assemblies for two species of Escallonia (Escalloniales).</title>
        <authorList>
            <person name="Chanderbali A."/>
            <person name="Dervinis C."/>
            <person name="Anghel I."/>
            <person name="Soltis D."/>
            <person name="Soltis P."/>
            <person name="Zapata F."/>
        </authorList>
    </citation>
    <scope>NUCLEOTIDE SEQUENCE</scope>
    <source>
        <strain evidence="11">UCBG64.0493</strain>
        <tissue evidence="11">Leaf</tissue>
    </source>
</reference>
<keyword evidence="6" id="KW-0804">Transcription</keyword>
<keyword evidence="7 8" id="KW-0539">Nucleus</keyword>
<feature type="region of interest" description="Disordered" evidence="9">
    <location>
        <begin position="1"/>
        <end position="30"/>
    </location>
</feature>
<dbReference type="Pfam" id="PF05920">
    <property type="entry name" value="Homeobox_KN"/>
    <property type="match status" value="1"/>
</dbReference>
<dbReference type="InterPro" id="IPR050224">
    <property type="entry name" value="TALE_homeobox"/>
</dbReference>
<dbReference type="InterPro" id="IPR006563">
    <property type="entry name" value="POX_dom"/>
</dbReference>
<dbReference type="InterPro" id="IPR001356">
    <property type="entry name" value="HD"/>
</dbReference>
<dbReference type="CDD" id="cd00086">
    <property type="entry name" value="homeodomain"/>
    <property type="match status" value="1"/>
</dbReference>
<evidence type="ECO:0000256" key="3">
    <source>
        <dbReference type="ARBA" id="ARBA00023015"/>
    </source>
</evidence>
<feature type="non-terminal residue" evidence="11">
    <location>
        <position position="1"/>
    </location>
</feature>
<keyword evidence="3" id="KW-0805">Transcription regulation</keyword>
<feature type="compositionally biased region" description="Low complexity" evidence="9">
    <location>
        <begin position="550"/>
        <end position="566"/>
    </location>
</feature>
<evidence type="ECO:0000256" key="1">
    <source>
        <dbReference type="ARBA" id="ARBA00004123"/>
    </source>
</evidence>
<feature type="DNA-binding region" description="Homeobox" evidence="8">
    <location>
        <begin position="595"/>
        <end position="657"/>
    </location>
</feature>
<dbReference type="Pfam" id="PF07526">
    <property type="entry name" value="POX"/>
    <property type="match status" value="2"/>
</dbReference>
<evidence type="ECO:0000313" key="11">
    <source>
        <dbReference type="EMBL" id="KAK3042550.1"/>
    </source>
</evidence>
<comment type="caution">
    <text evidence="11">The sequence shown here is derived from an EMBL/GenBank/DDBJ whole genome shotgun (WGS) entry which is preliminary data.</text>
</comment>
<dbReference type="AlphaFoldDB" id="A0AA88XHP7"/>
<evidence type="ECO:0000256" key="8">
    <source>
        <dbReference type="PROSITE-ProRule" id="PRU00108"/>
    </source>
</evidence>
<dbReference type="SUPFAM" id="SSF46689">
    <property type="entry name" value="Homeodomain-like"/>
    <property type="match status" value="1"/>
</dbReference>
<feature type="region of interest" description="Disordered" evidence="9">
    <location>
        <begin position="545"/>
        <end position="584"/>
    </location>
</feature>
<proteinExistence type="inferred from homology"/>
<dbReference type="GO" id="GO:0005634">
    <property type="term" value="C:nucleus"/>
    <property type="evidence" value="ECO:0007669"/>
    <property type="project" value="UniProtKB-SubCell"/>
</dbReference>
<feature type="compositionally biased region" description="Polar residues" evidence="9">
    <location>
        <begin position="672"/>
        <end position="687"/>
    </location>
</feature>
<dbReference type="SMART" id="SM00389">
    <property type="entry name" value="HOX"/>
    <property type="match status" value="1"/>
</dbReference>
<evidence type="ECO:0000256" key="5">
    <source>
        <dbReference type="ARBA" id="ARBA00023155"/>
    </source>
</evidence>
<evidence type="ECO:0000259" key="10">
    <source>
        <dbReference type="PROSITE" id="PS50071"/>
    </source>
</evidence>
<dbReference type="SMART" id="SM00574">
    <property type="entry name" value="POX"/>
    <property type="match status" value="1"/>
</dbReference>
<keyword evidence="5 8" id="KW-0371">Homeobox</keyword>
<dbReference type="GO" id="GO:0006355">
    <property type="term" value="P:regulation of DNA-templated transcription"/>
    <property type="evidence" value="ECO:0007669"/>
    <property type="project" value="InterPro"/>
</dbReference>
<evidence type="ECO:0000256" key="7">
    <source>
        <dbReference type="ARBA" id="ARBA00023242"/>
    </source>
</evidence>
<comment type="subcellular location">
    <subcellularLocation>
        <location evidence="1 8">Nucleus</location>
    </subcellularLocation>
</comment>
<feature type="region of interest" description="Disordered" evidence="9">
    <location>
        <begin position="668"/>
        <end position="688"/>
    </location>
</feature>
<dbReference type="PROSITE" id="PS50071">
    <property type="entry name" value="HOMEOBOX_2"/>
    <property type="match status" value="1"/>
</dbReference>
<sequence>MEMSNLRAESHVAQQRRRDKLRIQQNSDPSAHIEDYTECLEQLSVHPQGLSSDFIQLRSNVKYGTVSYDPTMLSSDMLNYVTKDSHVLLAENDASYQSGAAAQPDENFSFANISHPLPSNTLNPTARVISGDPENWIEINQNPVYIRPSGYGEMQFHHSDTSNQNSQKNYGDQTTLCNSSPFCQNTLQEVVSSATIGPSGLAVANLRDVRHRSWGGGNNSNELVLLTTNGDLSNPSLINNASSWTNRPVDGFHEYGSLANKGIRERGTAVTEALSLSLSSVQTSKIDTFGERDDFEDIRPRTGVLNDPPGSKASKSDYVCPNPCKALIGSKVFGSSTRQNMLGTSTLTHQSTGPLGPFTGYATILKCSKYLKPTQQLLDEFCGGNRSEPIKLSEVYSEKNFEECMIAGDGGIAVDSVVGSKGGDSGASSSTYYGSNEISVDVRDRSSSAECYRPEYQQKKATLLYMQEEGSLVLPSWDKKLAAKVCRRYKQYHQQMQMVVSSFESVAGLSMATPYISQALKAVSRHFRSLKNAISDQLRHLNIALGEDLPSPTTGTSSSKGDTSTPRLKFGNHSSQKHKSGGSNNLAFFEPQQPVWRPQRGLPERAVSILRGWLFDHFLHPYPTDTDKHMLATQTGLTRNQVSNWFINARVRVWKPMVEEVHVLETKGLAEPNSNTDHADENPTSEAASHANYHQPVYRFSRNSTTDQNVESSGVGSSRSTLDRVNAELWNQEKRSRLECQIPAGMDGSLMGFVPYQRGGLEVGGLGSVSLTLGLRQSAESTQHQQQQLQQQEHQIRHHFGSHM</sequence>
<evidence type="ECO:0000256" key="4">
    <source>
        <dbReference type="ARBA" id="ARBA00023125"/>
    </source>
</evidence>
<dbReference type="Proteomes" id="UP001188597">
    <property type="component" value="Unassembled WGS sequence"/>
</dbReference>
<dbReference type="GO" id="GO:0003677">
    <property type="term" value="F:DNA binding"/>
    <property type="evidence" value="ECO:0007669"/>
    <property type="project" value="UniProtKB-UniRule"/>
</dbReference>
<dbReference type="FunFam" id="1.10.10.60:FF:000117">
    <property type="entry name" value="BEL1-like homeodomain protein 9"/>
    <property type="match status" value="1"/>
</dbReference>